<protein>
    <submittedName>
        <fullName evidence="2">Uncharacterized protein</fullName>
    </submittedName>
</protein>
<dbReference type="Proteomes" id="UP000183471">
    <property type="component" value="Unassembled WGS sequence"/>
</dbReference>
<organism evidence="2 3">
    <name type="scientific">Nitrosospira multiformis</name>
    <dbReference type="NCBI Taxonomy" id="1231"/>
    <lineage>
        <taxon>Bacteria</taxon>
        <taxon>Pseudomonadati</taxon>
        <taxon>Pseudomonadota</taxon>
        <taxon>Betaproteobacteria</taxon>
        <taxon>Nitrosomonadales</taxon>
        <taxon>Nitrosomonadaceae</taxon>
        <taxon>Nitrosospira</taxon>
    </lineage>
</organism>
<evidence type="ECO:0000313" key="3">
    <source>
        <dbReference type="Proteomes" id="UP000183471"/>
    </source>
</evidence>
<reference evidence="2 3" key="1">
    <citation type="submission" date="2016-10" db="EMBL/GenBank/DDBJ databases">
        <authorList>
            <person name="Varghese N."/>
            <person name="Submissions S."/>
        </authorList>
    </citation>
    <scope>NUCLEOTIDE SEQUENCE [LARGE SCALE GENOMIC DNA]</scope>
    <source>
        <strain evidence="2 3">Nl1</strain>
    </source>
</reference>
<dbReference type="EMBL" id="FNKY01000001">
    <property type="protein sequence ID" value="SDQ89694.1"/>
    <property type="molecule type" value="Genomic_DNA"/>
</dbReference>
<comment type="caution">
    <text evidence="2">The sequence shown here is derived from an EMBL/GenBank/DDBJ whole genome shotgun (WGS) entry which is preliminary data.</text>
</comment>
<gene>
    <name evidence="2" type="ORF">SAMN05216402_2733</name>
</gene>
<sequence length="51" mass="5657">MESTRVFALSVMILIASYANTYLGKSTEKEPPCEVTEQAPQVSPDKHDQSE</sequence>
<feature type="region of interest" description="Disordered" evidence="1">
    <location>
        <begin position="26"/>
        <end position="51"/>
    </location>
</feature>
<name>A0ABY0TIQ3_9PROT</name>
<evidence type="ECO:0000313" key="2">
    <source>
        <dbReference type="EMBL" id="SDQ89694.1"/>
    </source>
</evidence>
<evidence type="ECO:0000256" key="1">
    <source>
        <dbReference type="SAM" id="MobiDB-lite"/>
    </source>
</evidence>
<accession>A0ABY0TIQ3</accession>
<keyword evidence="3" id="KW-1185">Reference proteome</keyword>
<proteinExistence type="predicted"/>